<evidence type="ECO:0000313" key="2">
    <source>
        <dbReference type="Proteomes" id="UP000007266"/>
    </source>
</evidence>
<dbReference type="HOGENOM" id="CLU_1715595_0_0_1"/>
<proteinExistence type="predicted"/>
<dbReference type="AlphaFoldDB" id="D6WHB7"/>
<name>D6WHB7_TRICA</name>
<dbReference type="EMBL" id="KQ971321">
    <property type="protein sequence ID" value="EFA00635.1"/>
    <property type="molecule type" value="Genomic_DNA"/>
</dbReference>
<keyword evidence="2" id="KW-1185">Reference proteome</keyword>
<protein>
    <submittedName>
        <fullName evidence="1">Uncharacterized protein</fullName>
    </submittedName>
</protein>
<gene>
    <name evidence="1" type="primary">GLEAN_03511</name>
    <name evidence="1" type="ORF">TcasGA2_TC003511</name>
</gene>
<evidence type="ECO:0000313" key="1">
    <source>
        <dbReference type="EMBL" id="EFA00635.1"/>
    </source>
</evidence>
<reference evidence="1 2" key="2">
    <citation type="journal article" date="2010" name="Nucleic Acids Res.">
        <title>BeetleBase in 2010: revisions to provide comprehensive genomic information for Tribolium castaneum.</title>
        <authorList>
            <person name="Kim H.S."/>
            <person name="Murphy T."/>
            <person name="Xia J."/>
            <person name="Caragea D."/>
            <person name="Park Y."/>
            <person name="Beeman R.W."/>
            <person name="Lorenzen M.D."/>
            <person name="Butcher S."/>
            <person name="Manak J.R."/>
            <person name="Brown S.J."/>
        </authorList>
    </citation>
    <scope>GENOME REANNOTATION</scope>
    <source>
        <strain evidence="1 2">Georgia GA2</strain>
    </source>
</reference>
<dbReference type="InParanoid" id="D6WHB7"/>
<organism evidence="1 2">
    <name type="scientific">Tribolium castaneum</name>
    <name type="common">Red flour beetle</name>
    <dbReference type="NCBI Taxonomy" id="7070"/>
    <lineage>
        <taxon>Eukaryota</taxon>
        <taxon>Metazoa</taxon>
        <taxon>Ecdysozoa</taxon>
        <taxon>Arthropoda</taxon>
        <taxon>Hexapoda</taxon>
        <taxon>Insecta</taxon>
        <taxon>Pterygota</taxon>
        <taxon>Neoptera</taxon>
        <taxon>Endopterygota</taxon>
        <taxon>Coleoptera</taxon>
        <taxon>Polyphaga</taxon>
        <taxon>Cucujiformia</taxon>
        <taxon>Tenebrionidae</taxon>
        <taxon>Tenebrionidae incertae sedis</taxon>
        <taxon>Tribolium</taxon>
    </lineage>
</organism>
<reference evidence="1 2" key="1">
    <citation type="journal article" date="2008" name="Nature">
        <title>The genome of the model beetle and pest Tribolium castaneum.</title>
        <authorList>
            <consortium name="Tribolium Genome Sequencing Consortium"/>
            <person name="Richards S."/>
            <person name="Gibbs R.A."/>
            <person name="Weinstock G.M."/>
            <person name="Brown S.J."/>
            <person name="Denell R."/>
            <person name="Beeman R.W."/>
            <person name="Gibbs R."/>
            <person name="Beeman R.W."/>
            <person name="Brown S.J."/>
            <person name="Bucher G."/>
            <person name="Friedrich M."/>
            <person name="Grimmelikhuijzen C.J."/>
            <person name="Klingler M."/>
            <person name="Lorenzen M."/>
            <person name="Richards S."/>
            <person name="Roth S."/>
            <person name="Schroder R."/>
            <person name="Tautz D."/>
            <person name="Zdobnov E.M."/>
            <person name="Muzny D."/>
            <person name="Gibbs R.A."/>
            <person name="Weinstock G.M."/>
            <person name="Attaway T."/>
            <person name="Bell S."/>
            <person name="Buhay C.J."/>
            <person name="Chandrabose M.N."/>
            <person name="Chavez D."/>
            <person name="Clerk-Blankenburg K.P."/>
            <person name="Cree A."/>
            <person name="Dao M."/>
            <person name="Davis C."/>
            <person name="Chacko J."/>
            <person name="Dinh H."/>
            <person name="Dugan-Rocha S."/>
            <person name="Fowler G."/>
            <person name="Garner T.T."/>
            <person name="Garnes J."/>
            <person name="Gnirke A."/>
            <person name="Hawes A."/>
            <person name="Hernandez J."/>
            <person name="Hines S."/>
            <person name="Holder M."/>
            <person name="Hume J."/>
            <person name="Jhangiani S.N."/>
            <person name="Joshi V."/>
            <person name="Khan Z.M."/>
            <person name="Jackson L."/>
            <person name="Kovar C."/>
            <person name="Kowis A."/>
            <person name="Lee S."/>
            <person name="Lewis L.R."/>
            <person name="Margolis J."/>
            <person name="Morgan M."/>
            <person name="Nazareth L.V."/>
            <person name="Nguyen N."/>
            <person name="Okwuonu G."/>
            <person name="Parker D."/>
            <person name="Richards S."/>
            <person name="Ruiz S.J."/>
            <person name="Santibanez J."/>
            <person name="Savard J."/>
            <person name="Scherer S.E."/>
            <person name="Schneider B."/>
            <person name="Sodergren E."/>
            <person name="Tautz D."/>
            <person name="Vattahil S."/>
            <person name="Villasana D."/>
            <person name="White C.S."/>
            <person name="Wright R."/>
            <person name="Park Y."/>
            <person name="Beeman R.W."/>
            <person name="Lord J."/>
            <person name="Oppert B."/>
            <person name="Lorenzen M."/>
            <person name="Brown S."/>
            <person name="Wang L."/>
            <person name="Savard J."/>
            <person name="Tautz D."/>
            <person name="Richards S."/>
            <person name="Weinstock G."/>
            <person name="Gibbs R.A."/>
            <person name="Liu Y."/>
            <person name="Worley K."/>
            <person name="Weinstock G."/>
            <person name="Elsik C.G."/>
            <person name="Reese J.T."/>
            <person name="Elhaik E."/>
            <person name="Landan G."/>
            <person name="Graur D."/>
            <person name="Arensburger P."/>
            <person name="Atkinson P."/>
            <person name="Beeman R.W."/>
            <person name="Beidler J."/>
            <person name="Brown S.J."/>
            <person name="Demuth J.P."/>
            <person name="Drury D.W."/>
            <person name="Du Y.Z."/>
            <person name="Fujiwara H."/>
            <person name="Lorenzen M."/>
            <person name="Maselli V."/>
            <person name="Osanai M."/>
            <person name="Park Y."/>
            <person name="Robertson H.M."/>
            <person name="Tu Z."/>
            <person name="Wang J.J."/>
            <person name="Wang S."/>
            <person name="Richards S."/>
            <person name="Song H."/>
            <person name="Zhang L."/>
            <person name="Sodergren E."/>
            <person name="Werner D."/>
            <person name="Stanke M."/>
            <person name="Morgenstern B."/>
            <person name="Solovyev V."/>
            <person name="Kosarev P."/>
            <person name="Brown G."/>
            <person name="Chen H.C."/>
            <person name="Ermolaeva O."/>
            <person name="Hlavina W."/>
            <person name="Kapustin Y."/>
            <person name="Kiryutin B."/>
            <person name="Kitts P."/>
            <person name="Maglott D."/>
            <person name="Pruitt K."/>
            <person name="Sapojnikov V."/>
            <person name="Souvorov A."/>
            <person name="Mackey A.J."/>
            <person name="Waterhouse R.M."/>
            <person name="Wyder S."/>
            <person name="Zdobnov E.M."/>
            <person name="Zdobnov E.M."/>
            <person name="Wyder S."/>
            <person name="Kriventseva E.V."/>
            <person name="Kadowaki T."/>
            <person name="Bork P."/>
            <person name="Aranda M."/>
            <person name="Bao R."/>
            <person name="Beermann A."/>
            <person name="Berns N."/>
            <person name="Bolognesi R."/>
            <person name="Bonneton F."/>
            <person name="Bopp D."/>
            <person name="Brown S.J."/>
            <person name="Bucher G."/>
            <person name="Butts T."/>
            <person name="Chaumot A."/>
            <person name="Denell R.E."/>
            <person name="Ferrier D.E."/>
            <person name="Friedrich M."/>
            <person name="Gordon C.M."/>
            <person name="Jindra M."/>
            <person name="Klingler M."/>
            <person name="Lan Q."/>
            <person name="Lattorff H.M."/>
            <person name="Laudet V."/>
            <person name="von Levetsow C."/>
            <person name="Liu Z."/>
            <person name="Lutz R."/>
            <person name="Lynch J.A."/>
            <person name="da Fonseca R.N."/>
            <person name="Posnien N."/>
            <person name="Reuter R."/>
            <person name="Roth S."/>
            <person name="Savard J."/>
            <person name="Schinko J.B."/>
            <person name="Schmitt C."/>
            <person name="Schoppmeier M."/>
            <person name="Schroder R."/>
            <person name="Shippy T.D."/>
            <person name="Simonnet F."/>
            <person name="Marques-Souza H."/>
            <person name="Tautz D."/>
            <person name="Tomoyasu Y."/>
            <person name="Trauner J."/>
            <person name="Van der Zee M."/>
            <person name="Vervoort M."/>
            <person name="Wittkopp N."/>
            <person name="Wimmer E.A."/>
            <person name="Yang X."/>
            <person name="Jones A.K."/>
            <person name="Sattelle D.B."/>
            <person name="Ebert P.R."/>
            <person name="Nelson D."/>
            <person name="Scott J.G."/>
            <person name="Beeman R.W."/>
            <person name="Muthukrishnan S."/>
            <person name="Kramer K.J."/>
            <person name="Arakane Y."/>
            <person name="Beeman R.W."/>
            <person name="Zhu Q."/>
            <person name="Hogenkamp D."/>
            <person name="Dixit R."/>
            <person name="Oppert B."/>
            <person name="Jiang H."/>
            <person name="Zou Z."/>
            <person name="Marshall J."/>
            <person name="Elpidina E."/>
            <person name="Vinokurov K."/>
            <person name="Oppert C."/>
            <person name="Zou Z."/>
            <person name="Evans J."/>
            <person name="Lu Z."/>
            <person name="Zhao P."/>
            <person name="Sumathipala N."/>
            <person name="Altincicek B."/>
            <person name="Vilcinskas A."/>
            <person name="Williams M."/>
            <person name="Hultmark D."/>
            <person name="Hetru C."/>
            <person name="Jiang H."/>
            <person name="Grimmelikhuijzen C.J."/>
            <person name="Hauser F."/>
            <person name="Cazzamali G."/>
            <person name="Williamson M."/>
            <person name="Park Y."/>
            <person name="Li B."/>
            <person name="Tanaka Y."/>
            <person name="Predel R."/>
            <person name="Neupert S."/>
            <person name="Schachtner J."/>
            <person name="Verleyen P."/>
            <person name="Raible F."/>
            <person name="Bork P."/>
            <person name="Friedrich M."/>
            <person name="Walden K.K."/>
            <person name="Robertson H.M."/>
            <person name="Angeli S."/>
            <person name="Foret S."/>
            <person name="Bucher G."/>
            <person name="Schuetz S."/>
            <person name="Maleszka R."/>
            <person name="Wimmer E.A."/>
            <person name="Beeman R.W."/>
            <person name="Lorenzen M."/>
            <person name="Tomoyasu Y."/>
            <person name="Miller S.C."/>
            <person name="Grossmann D."/>
            <person name="Bucher G."/>
        </authorList>
    </citation>
    <scope>NUCLEOTIDE SEQUENCE [LARGE SCALE GENOMIC DNA]</scope>
    <source>
        <strain evidence="1 2">Georgia GA2</strain>
    </source>
</reference>
<accession>D6WHB7</accession>
<sequence length="153" mass="16543">MHDVTSASFGCCAADPTSNRNKSPPFPMNLLSGRRKLGTAAWFNKACSSATPRQSTPLHVNGVTPTALGRCQLFGQQSTALTCLPKHSCRLAHDGCSDYVAVLSTYYCTPSDGKNTIFHKTAIGDDTNKRQTPAKSRLKARLHKINYSIRGNG</sequence>
<dbReference type="Proteomes" id="UP000007266">
    <property type="component" value="Linkage group 3"/>
</dbReference>